<keyword evidence="1" id="KW-0812">Transmembrane</keyword>
<keyword evidence="1" id="KW-0472">Membrane</keyword>
<organism evidence="2 3">
    <name type="scientific">Bianquea renquensis</name>
    <dbReference type="NCBI Taxonomy" id="2763661"/>
    <lineage>
        <taxon>Bacteria</taxon>
        <taxon>Bacillati</taxon>
        <taxon>Bacillota</taxon>
        <taxon>Clostridia</taxon>
        <taxon>Eubacteriales</taxon>
        <taxon>Bianqueaceae</taxon>
        <taxon>Bianquea</taxon>
    </lineage>
</organism>
<accession>A0A926I0A8</accession>
<evidence type="ECO:0000256" key="1">
    <source>
        <dbReference type="SAM" id="Phobius"/>
    </source>
</evidence>
<sequence length="206" mass="22062">MPGIVLTVLIAFVALLVGVGYFHAKERKRNSVKILVFSAVAIALGTALSMVSIVKMPQGGSLTLFSMFIVSMIGYFFGPVQGILCGIAYGMLQLAIGPYVVHPAQLLLDYPIAFGMLGLSGFFHKRSDGLIPGYIVGVFGRLVCSVLSGVIFFAEYAEGTGLSPFAYSLAYNLAYMGGEAMLTCVLLILPPVRNAIGYIRRFVLSE</sequence>
<dbReference type="Gene3D" id="1.10.1760.20">
    <property type="match status" value="1"/>
</dbReference>
<feature type="transmembrane region" description="Helical" evidence="1">
    <location>
        <begin position="130"/>
        <end position="153"/>
    </location>
</feature>
<dbReference type="GO" id="GO:0005886">
    <property type="term" value="C:plasma membrane"/>
    <property type="evidence" value="ECO:0007669"/>
    <property type="project" value="InterPro"/>
</dbReference>
<feature type="transmembrane region" description="Helical" evidence="1">
    <location>
        <begin position="173"/>
        <end position="192"/>
    </location>
</feature>
<dbReference type="GO" id="GO:0015234">
    <property type="term" value="F:thiamine transmembrane transporter activity"/>
    <property type="evidence" value="ECO:0007669"/>
    <property type="project" value="InterPro"/>
</dbReference>
<gene>
    <name evidence="2" type="ORF">H8730_01705</name>
</gene>
<feature type="transmembrane region" description="Helical" evidence="1">
    <location>
        <begin position="34"/>
        <end position="54"/>
    </location>
</feature>
<name>A0A926I0A8_9FIRM</name>
<dbReference type="EMBL" id="JACRSQ010000002">
    <property type="protein sequence ID" value="MBC8542268.1"/>
    <property type="molecule type" value="Genomic_DNA"/>
</dbReference>
<dbReference type="InterPro" id="IPR012651">
    <property type="entry name" value="Thia_Transptr_ThiT"/>
</dbReference>
<evidence type="ECO:0000313" key="3">
    <source>
        <dbReference type="Proteomes" id="UP000657006"/>
    </source>
</evidence>
<dbReference type="Pfam" id="PF09515">
    <property type="entry name" value="Thia_YuaJ"/>
    <property type="match status" value="1"/>
</dbReference>
<keyword evidence="1" id="KW-1133">Transmembrane helix</keyword>
<protein>
    <submittedName>
        <fullName evidence="2">Energy-coupled thiamine transporter ThiT</fullName>
    </submittedName>
</protein>
<dbReference type="AlphaFoldDB" id="A0A926I0A8"/>
<evidence type="ECO:0000313" key="2">
    <source>
        <dbReference type="EMBL" id="MBC8542268.1"/>
    </source>
</evidence>
<keyword evidence="3" id="KW-1185">Reference proteome</keyword>
<comment type="caution">
    <text evidence="2">The sequence shown here is derived from an EMBL/GenBank/DDBJ whole genome shotgun (WGS) entry which is preliminary data.</text>
</comment>
<proteinExistence type="predicted"/>
<reference evidence="2" key="1">
    <citation type="submission" date="2020-08" db="EMBL/GenBank/DDBJ databases">
        <title>Genome public.</title>
        <authorList>
            <person name="Liu C."/>
            <person name="Sun Q."/>
        </authorList>
    </citation>
    <scope>NUCLEOTIDE SEQUENCE</scope>
    <source>
        <strain evidence="2">NSJ-32</strain>
    </source>
</reference>
<dbReference type="Proteomes" id="UP000657006">
    <property type="component" value="Unassembled WGS sequence"/>
</dbReference>
<feature type="transmembrane region" description="Helical" evidence="1">
    <location>
        <begin position="66"/>
        <end position="92"/>
    </location>
</feature>